<keyword evidence="4 5" id="KW-0472">Membrane</keyword>
<feature type="transmembrane region" description="Helical" evidence="5">
    <location>
        <begin position="15"/>
        <end position="37"/>
    </location>
</feature>
<evidence type="ECO:0000256" key="5">
    <source>
        <dbReference type="SAM" id="Phobius"/>
    </source>
</evidence>
<feature type="transmembrane region" description="Helical" evidence="5">
    <location>
        <begin position="74"/>
        <end position="93"/>
    </location>
</feature>
<dbReference type="InterPro" id="IPR013714">
    <property type="entry name" value="Golgi_TVP15"/>
</dbReference>
<evidence type="ECO:0000313" key="6">
    <source>
        <dbReference type="EMBL" id="KAJ1953429.1"/>
    </source>
</evidence>
<reference evidence="6" key="1">
    <citation type="submission" date="2022-07" db="EMBL/GenBank/DDBJ databases">
        <title>Phylogenomic reconstructions and comparative analyses of Kickxellomycotina fungi.</title>
        <authorList>
            <person name="Reynolds N.K."/>
            <person name="Stajich J.E."/>
            <person name="Barry K."/>
            <person name="Grigoriev I.V."/>
            <person name="Crous P."/>
            <person name="Smith M.E."/>
        </authorList>
    </citation>
    <scope>NUCLEOTIDE SEQUENCE</scope>
    <source>
        <strain evidence="6">RSA 1196</strain>
    </source>
</reference>
<proteinExistence type="predicted"/>
<dbReference type="OrthoDB" id="423534at2759"/>
<evidence type="ECO:0000256" key="4">
    <source>
        <dbReference type="ARBA" id="ARBA00023136"/>
    </source>
</evidence>
<evidence type="ECO:0008006" key="8">
    <source>
        <dbReference type="Google" id="ProtNLM"/>
    </source>
</evidence>
<comment type="subcellular location">
    <subcellularLocation>
        <location evidence="1">Membrane</location>
        <topology evidence="1">Multi-pass membrane protein</topology>
    </subcellularLocation>
</comment>
<name>A0A9W8AHL5_9FUNG</name>
<evidence type="ECO:0000256" key="1">
    <source>
        <dbReference type="ARBA" id="ARBA00004141"/>
    </source>
</evidence>
<dbReference type="Pfam" id="PF08507">
    <property type="entry name" value="COPI_assoc"/>
    <property type="match status" value="1"/>
</dbReference>
<dbReference type="Proteomes" id="UP001150925">
    <property type="component" value="Unassembled WGS sequence"/>
</dbReference>
<evidence type="ECO:0000256" key="3">
    <source>
        <dbReference type="ARBA" id="ARBA00022989"/>
    </source>
</evidence>
<organism evidence="6 7">
    <name type="scientific">Dispira parvispora</name>
    <dbReference type="NCBI Taxonomy" id="1520584"/>
    <lineage>
        <taxon>Eukaryota</taxon>
        <taxon>Fungi</taxon>
        <taxon>Fungi incertae sedis</taxon>
        <taxon>Zoopagomycota</taxon>
        <taxon>Kickxellomycotina</taxon>
        <taxon>Dimargaritomycetes</taxon>
        <taxon>Dimargaritales</taxon>
        <taxon>Dimargaritaceae</taxon>
        <taxon>Dispira</taxon>
    </lineage>
</organism>
<keyword evidence="2 5" id="KW-0812">Transmembrane</keyword>
<sequence length="154" mass="16943">MANDGYVGNDTGLSWLFRLLNIGVAGLLAAAGVFFVITGNFQPIVIGILCFLFTVMILALELSRPWPLQHHCGFLFMFLGRGVLYLLLGVLILDSPLFNIISGIIIIVIGVLFCIMHFTSFELYSRDPHAPSPVHPVVAYPAMDSRYNLPAAYV</sequence>
<dbReference type="PANTHER" id="PTHR28128">
    <property type="entry name" value="GOLGI APPARATUS MEMBRANE PROTEIN TVP15"/>
    <property type="match status" value="1"/>
</dbReference>
<gene>
    <name evidence="6" type="ORF">IWQ62_005992</name>
</gene>
<accession>A0A9W8AHL5</accession>
<feature type="transmembrane region" description="Helical" evidence="5">
    <location>
        <begin position="44"/>
        <end position="62"/>
    </location>
</feature>
<evidence type="ECO:0000313" key="7">
    <source>
        <dbReference type="Proteomes" id="UP001150925"/>
    </source>
</evidence>
<comment type="caution">
    <text evidence="6">The sequence shown here is derived from an EMBL/GenBank/DDBJ whole genome shotgun (WGS) entry which is preliminary data.</text>
</comment>
<feature type="transmembrane region" description="Helical" evidence="5">
    <location>
        <begin position="100"/>
        <end position="118"/>
    </location>
</feature>
<keyword evidence="7" id="KW-1185">Reference proteome</keyword>
<dbReference type="GO" id="GO:0000139">
    <property type="term" value="C:Golgi membrane"/>
    <property type="evidence" value="ECO:0007669"/>
    <property type="project" value="TreeGrafter"/>
</dbReference>
<dbReference type="GO" id="GO:0016192">
    <property type="term" value="P:vesicle-mediated transport"/>
    <property type="evidence" value="ECO:0007669"/>
    <property type="project" value="TreeGrafter"/>
</dbReference>
<keyword evidence="3 5" id="KW-1133">Transmembrane helix</keyword>
<dbReference type="PANTHER" id="PTHR28128:SF1">
    <property type="entry name" value="GOLGI APPARATUS MEMBRANE PROTEIN TVP15"/>
    <property type="match status" value="1"/>
</dbReference>
<dbReference type="AlphaFoldDB" id="A0A9W8AHL5"/>
<evidence type="ECO:0000256" key="2">
    <source>
        <dbReference type="ARBA" id="ARBA00022692"/>
    </source>
</evidence>
<dbReference type="EMBL" id="JANBPY010002874">
    <property type="protein sequence ID" value="KAJ1953429.1"/>
    <property type="molecule type" value="Genomic_DNA"/>
</dbReference>
<protein>
    <recommendedName>
        <fullName evidence="8">COPI associated protein</fullName>
    </recommendedName>
</protein>